<dbReference type="CDD" id="cd07814">
    <property type="entry name" value="SRPBCC_CalC_Aha1-like"/>
    <property type="match status" value="1"/>
</dbReference>
<dbReference type="Proteomes" id="UP000642819">
    <property type="component" value="Unassembled WGS sequence"/>
</dbReference>
<dbReference type="Pfam" id="PF08327">
    <property type="entry name" value="AHSA1"/>
    <property type="match status" value="1"/>
</dbReference>
<keyword evidence="4" id="KW-1185">Reference proteome</keyword>
<dbReference type="InterPro" id="IPR023393">
    <property type="entry name" value="START-like_dom_sf"/>
</dbReference>
<proteinExistence type="inferred from homology"/>
<sequence>MPITSVFTDLEALTFTVTAEFPAEPERIWQLWADPRQLESWWGPPTWPATITRHEFAVGGDGRYYMTGPKGEKAGGWWHITEIEPPHLLKFEDGFSGEDGEPSGELGSTRNTVSIDAVELRAGRPGTRMRLVTAFESREQFSELAEMGLEDGLRDSIAQIDGLLDKNP</sequence>
<dbReference type="EMBL" id="BMXK01000003">
    <property type="protein sequence ID" value="GHD03421.1"/>
    <property type="molecule type" value="Genomic_DNA"/>
</dbReference>
<comment type="similarity">
    <text evidence="1">Belongs to the AHA1 family.</text>
</comment>
<dbReference type="Gene3D" id="3.30.530.20">
    <property type="match status" value="1"/>
</dbReference>
<feature type="domain" description="Activator of Hsp90 ATPase homologue 1/2-like C-terminal" evidence="2">
    <location>
        <begin position="23"/>
        <end position="164"/>
    </location>
</feature>
<dbReference type="RefSeq" id="WP_189348977.1">
    <property type="nucleotide sequence ID" value="NZ_BMXK01000003.1"/>
</dbReference>
<organism evidence="3 4">
    <name type="scientific">Zhihengliuella salsuginis</name>
    <dbReference type="NCBI Taxonomy" id="578222"/>
    <lineage>
        <taxon>Bacteria</taxon>
        <taxon>Bacillati</taxon>
        <taxon>Actinomycetota</taxon>
        <taxon>Actinomycetes</taxon>
        <taxon>Micrococcales</taxon>
        <taxon>Micrococcaceae</taxon>
        <taxon>Zhihengliuella</taxon>
    </lineage>
</organism>
<evidence type="ECO:0000313" key="3">
    <source>
        <dbReference type="EMBL" id="GHD03421.1"/>
    </source>
</evidence>
<comment type="caution">
    <text evidence="3">The sequence shown here is derived from an EMBL/GenBank/DDBJ whole genome shotgun (WGS) entry which is preliminary data.</text>
</comment>
<gene>
    <name evidence="3" type="ORF">GCM10008096_09670</name>
</gene>
<dbReference type="InterPro" id="IPR013538">
    <property type="entry name" value="ASHA1/2-like_C"/>
</dbReference>
<dbReference type="SUPFAM" id="SSF55961">
    <property type="entry name" value="Bet v1-like"/>
    <property type="match status" value="1"/>
</dbReference>
<protein>
    <submittedName>
        <fullName evidence="3">Activator of HSP90 ATPase</fullName>
    </submittedName>
</protein>
<evidence type="ECO:0000313" key="4">
    <source>
        <dbReference type="Proteomes" id="UP000642819"/>
    </source>
</evidence>
<accession>A0ABQ3GGM3</accession>
<evidence type="ECO:0000259" key="2">
    <source>
        <dbReference type="Pfam" id="PF08327"/>
    </source>
</evidence>
<evidence type="ECO:0000256" key="1">
    <source>
        <dbReference type="ARBA" id="ARBA00006817"/>
    </source>
</evidence>
<reference evidence="4" key="1">
    <citation type="journal article" date="2019" name="Int. J. Syst. Evol. Microbiol.">
        <title>The Global Catalogue of Microorganisms (GCM) 10K type strain sequencing project: providing services to taxonomists for standard genome sequencing and annotation.</title>
        <authorList>
            <consortium name="The Broad Institute Genomics Platform"/>
            <consortium name="The Broad Institute Genome Sequencing Center for Infectious Disease"/>
            <person name="Wu L."/>
            <person name="Ma J."/>
        </authorList>
    </citation>
    <scope>NUCLEOTIDE SEQUENCE [LARGE SCALE GENOMIC DNA]</scope>
    <source>
        <strain evidence="4">KCTC 19466</strain>
    </source>
</reference>
<name>A0ABQ3GGM3_9MICC</name>